<evidence type="ECO:0000313" key="10">
    <source>
        <dbReference type="Proteomes" id="UP000617531"/>
    </source>
</evidence>
<feature type="compositionally biased region" description="Pro residues" evidence="7">
    <location>
        <begin position="165"/>
        <end position="182"/>
    </location>
</feature>
<reference evidence="9" key="1">
    <citation type="journal article" date="2014" name="Int. J. Syst. Evol. Microbiol.">
        <title>Complete genome sequence of Corynebacterium casei LMG S-19264T (=DSM 44701T), isolated from a smear-ripened cheese.</title>
        <authorList>
            <consortium name="US DOE Joint Genome Institute (JGI-PGF)"/>
            <person name="Walter F."/>
            <person name="Albersmeier A."/>
            <person name="Kalinowski J."/>
            <person name="Ruckert C."/>
        </authorList>
    </citation>
    <scope>NUCLEOTIDE SEQUENCE</scope>
    <source>
        <strain evidence="9">CGMCC 1.16548</strain>
    </source>
</reference>
<evidence type="ECO:0000256" key="5">
    <source>
        <dbReference type="ARBA" id="ARBA00022989"/>
    </source>
</evidence>
<comment type="subcellular location">
    <subcellularLocation>
        <location evidence="1">Membrane</location>
        <topology evidence="1">Multi-pass membrane protein</topology>
    </subcellularLocation>
</comment>
<accession>A0A8J3LYZ8</accession>
<feature type="compositionally biased region" description="Low complexity" evidence="7">
    <location>
        <begin position="273"/>
        <end position="284"/>
    </location>
</feature>
<feature type="compositionally biased region" description="Pro residues" evidence="7">
    <location>
        <begin position="225"/>
        <end position="241"/>
    </location>
</feature>
<keyword evidence="4 8" id="KW-0812">Transmembrane</keyword>
<organism evidence="9 10">
    <name type="scientific">Pseudolysinimonas yzui</name>
    <dbReference type="NCBI Taxonomy" id="2708254"/>
    <lineage>
        <taxon>Bacteria</taxon>
        <taxon>Bacillati</taxon>
        <taxon>Actinomycetota</taxon>
        <taxon>Actinomycetes</taxon>
        <taxon>Micrococcales</taxon>
        <taxon>Microbacteriaceae</taxon>
        <taxon>Pseudolysinimonas</taxon>
    </lineage>
</organism>
<dbReference type="GO" id="GO:0022857">
    <property type="term" value="F:transmembrane transporter activity"/>
    <property type="evidence" value="ECO:0007669"/>
    <property type="project" value="InterPro"/>
</dbReference>
<feature type="transmembrane region" description="Helical" evidence="8">
    <location>
        <begin position="782"/>
        <end position="803"/>
    </location>
</feature>
<feature type="region of interest" description="Disordered" evidence="7">
    <location>
        <begin position="273"/>
        <end position="308"/>
    </location>
</feature>
<evidence type="ECO:0000313" key="9">
    <source>
        <dbReference type="EMBL" id="GHF08125.1"/>
    </source>
</evidence>
<keyword evidence="3" id="KW-0813">Transport</keyword>
<feature type="compositionally biased region" description="Pro residues" evidence="7">
    <location>
        <begin position="205"/>
        <end position="216"/>
    </location>
</feature>
<feature type="transmembrane region" description="Helical" evidence="8">
    <location>
        <begin position="719"/>
        <end position="740"/>
    </location>
</feature>
<keyword evidence="5 8" id="KW-1133">Transmembrane helix</keyword>
<name>A0A8J3LYZ8_9MICO</name>
<dbReference type="InterPro" id="IPR001248">
    <property type="entry name" value="Pur-cyt_permease"/>
</dbReference>
<feature type="transmembrane region" description="Helical" evidence="8">
    <location>
        <begin position="752"/>
        <end position="770"/>
    </location>
</feature>
<feature type="transmembrane region" description="Helical" evidence="8">
    <location>
        <begin position="450"/>
        <end position="472"/>
    </location>
</feature>
<feature type="compositionally biased region" description="Low complexity" evidence="7">
    <location>
        <begin position="92"/>
        <end position="111"/>
    </location>
</feature>
<sequence length="902" mass="92490">MTDVPQGDAESGDNPDPYVPSGIRRSTYTPPGSDTEGADFDDDALAAAMAAEVAAYTSPVSIIPPVADPLPPIPSAEEPAPVPPVERAGWGEPAEAVEPVEPVVTVEAEASPNEEPSIAEPVIETSLSPTLEAIERLESELRRRAEEARVVAAPPPTAPEGSPYPDAPLFPAPPTFLRPAPPEGFEAPVEPATVEPAPVEAAPVEPAPVEPAPVEPAPVEAAPVEPAPVEPAPVEPAPAEPPAWGAAAFGGSAPPPLVEPPFIAPPPLVEPPGFAAAPTTAAVDLPPPASPAVDLPPPATPDFAHLPPPIGLEPAPIPPYDPTTDVAPRLGDLAPPPADFEALLGAPTGSIPAPHPDDLGPGEPVAAAYEDDDVDDVDRAFGTGAIAVDSTGSVHVVAPPSEPIPTVRLADDEHALVDEEPQSHPALLVESAGTEPTALDLRAGRAARLFWLWFATNSSIVSLSLGAVLFGLGMSLRQALVAILIGVALSFLPLGLVTLAGKWSGQPTMVVSRATFGVVGNGLPAVIALVSRVFWGGALLWILATGVARVLVDAGLDAGLGELVWTLVGLGAGFALAFVVAIFGYGLIARVQLVLSIVTALLVIGVVVLTFPRLDLTAAQGIDDGPWTLLVTGVVLVFSFVGLAWVHSSADVARYQRTESDGGSTMLWATFGATLPAFILIAWGALLAASDPLIADGLVTNPLYTIAALLPLWYPAPLIAALALGLLSGVVLTVYSGGFALQSLGVRARRSVTTAIAGLLVLAAAAALVFLAGDARALIRDIATTIAVPVAVWAGIFGAEVMIRRQGFDAESLLRRGGIYPAVRWVNLAGLVVISVIGFGLTSAVLPGLDWQGYLLPFLGLAGDDPLLTSDVGVLVALVLGLLLPLVSAVPAIRRQERALVD</sequence>
<feature type="transmembrane region" description="Helical" evidence="8">
    <location>
        <begin position="666"/>
        <end position="686"/>
    </location>
</feature>
<evidence type="ECO:0000256" key="3">
    <source>
        <dbReference type="ARBA" id="ARBA00022448"/>
    </source>
</evidence>
<feature type="transmembrane region" description="Helical" evidence="8">
    <location>
        <begin position="626"/>
        <end position="646"/>
    </location>
</feature>
<evidence type="ECO:0000256" key="1">
    <source>
        <dbReference type="ARBA" id="ARBA00004141"/>
    </source>
</evidence>
<feature type="compositionally biased region" description="Low complexity" evidence="7">
    <location>
        <begin position="242"/>
        <end position="252"/>
    </location>
</feature>
<feature type="region of interest" description="Disordered" evidence="7">
    <location>
        <begin position="62"/>
        <end position="131"/>
    </location>
</feature>
<dbReference type="RefSeq" id="WP_191281885.1">
    <property type="nucleotide sequence ID" value="NZ_BNAI01000001.1"/>
</dbReference>
<evidence type="ECO:0000256" key="4">
    <source>
        <dbReference type="ARBA" id="ARBA00022692"/>
    </source>
</evidence>
<keyword evidence="6 8" id="KW-0472">Membrane</keyword>
<dbReference type="Gene3D" id="1.10.4160.10">
    <property type="entry name" value="Hydantoin permease"/>
    <property type="match status" value="1"/>
</dbReference>
<feature type="transmembrane region" description="Helical" evidence="8">
    <location>
        <begin position="872"/>
        <end position="893"/>
    </location>
</feature>
<dbReference type="PANTHER" id="PTHR31806:SF1">
    <property type="entry name" value="PURINE-CYTOSINE PERMEASE FCY2-RELATED"/>
    <property type="match status" value="1"/>
</dbReference>
<dbReference type="Pfam" id="PF02133">
    <property type="entry name" value="Transp_cyt_pur"/>
    <property type="match status" value="1"/>
</dbReference>
<dbReference type="EMBL" id="BNAI01000001">
    <property type="protein sequence ID" value="GHF08125.1"/>
    <property type="molecule type" value="Genomic_DNA"/>
</dbReference>
<feature type="compositionally biased region" description="Pro residues" evidence="7">
    <location>
        <begin position="285"/>
        <end position="308"/>
    </location>
</feature>
<proteinExistence type="inferred from homology"/>
<feature type="region of interest" description="Disordered" evidence="7">
    <location>
        <begin position="145"/>
        <end position="189"/>
    </location>
</feature>
<gene>
    <name evidence="9" type="ORF">GCM10011600_06160</name>
</gene>
<feature type="region of interest" description="Disordered" evidence="7">
    <location>
        <begin position="1"/>
        <end position="41"/>
    </location>
</feature>
<feature type="compositionally biased region" description="Pro residues" evidence="7">
    <location>
        <begin position="66"/>
        <end position="84"/>
    </location>
</feature>
<reference evidence="9" key="2">
    <citation type="submission" date="2020-09" db="EMBL/GenBank/DDBJ databases">
        <authorList>
            <person name="Sun Q."/>
            <person name="Zhou Y."/>
        </authorList>
    </citation>
    <scope>NUCLEOTIDE SEQUENCE</scope>
    <source>
        <strain evidence="9">CGMCC 1.16548</strain>
    </source>
</reference>
<feature type="transmembrane region" description="Helical" evidence="8">
    <location>
        <begin position="594"/>
        <end position="614"/>
    </location>
</feature>
<dbReference type="InterPro" id="IPR026030">
    <property type="entry name" value="Pur-cyt_permease_Fcy2/21/22"/>
</dbReference>
<feature type="transmembrane region" description="Helical" evidence="8">
    <location>
        <begin position="564"/>
        <end position="588"/>
    </location>
</feature>
<evidence type="ECO:0000256" key="8">
    <source>
        <dbReference type="SAM" id="Phobius"/>
    </source>
</evidence>
<feature type="transmembrane region" description="Helical" evidence="8">
    <location>
        <begin position="479"/>
        <end position="500"/>
    </location>
</feature>
<comment type="similarity">
    <text evidence="2">Belongs to the purine-cytosine permease (2.A.39) family.</text>
</comment>
<dbReference type="AlphaFoldDB" id="A0A8J3LYZ8"/>
<dbReference type="Proteomes" id="UP000617531">
    <property type="component" value="Unassembled WGS sequence"/>
</dbReference>
<feature type="region of interest" description="Disordered" evidence="7">
    <location>
        <begin position="202"/>
        <end position="252"/>
    </location>
</feature>
<protein>
    <recommendedName>
        <fullName evidence="11">Purine-cytosine permease-like protein</fullName>
    </recommendedName>
</protein>
<keyword evidence="10" id="KW-1185">Reference proteome</keyword>
<evidence type="ECO:0000256" key="7">
    <source>
        <dbReference type="SAM" id="MobiDB-lite"/>
    </source>
</evidence>
<comment type="caution">
    <text evidence="9">The sequence shown here is derived from an EMBL/GenBank/DDBJ whole genome shotgun (WGS) entry which is preliminary data.</text>
</comment>
<evidence type="ECO:0008006" key="11">
    <source>
        <dbReference type="Google" id="ProtNLM"/>
    </source>
</evidence>
<evidence type="ECO:0000256" key="6">
    <source>
        <dbReference type="ARBA" id="ARBA00023136"/>
    </source>
</evidence>
<feature type="transmembrane region" description="Helical" evidence="8">
    <location>
        <begin position="533"/>
        <end position="552"/>
    </location>
</feature>
<evidence type="ECO:0000256" key="2">
    <source>
        <dbReference type="ARBA" id="ARBA00008974"/>
    </source>
</evidence>
<feature type="transmembrane region" description="Helical" evidence="8">
    <location>
        <begin position="824"/>
        <end position="846"/>
    </location>
</feature>
<dbReference type="PANTHER" id="PTHR31806">
    <property type="entry name" value="PURINE-CYTOSINE PERMEASE FCY2-RELATED"/>
    <property type="match status" value="1"/>
</dbReference>
<dbReference type="GO" id="GO:0005886">
    <property type="term" value="C:plasma membrane"/>
    <property type="evidence" value="ECO:0007669"/>
    <property type="project" value="TreeGrafter"/>
</dbReference>